<gene>
    <name evidence="3" type="ORF">RRG08_019706</name>
</gene>
<feature type="region of interest" description="Disordered" evidence="1">
    <location>
        <begin position="434"/>
        <end position="496"/>
    </location>
</feature>
<feature type="compositionally biased region" description="Gly residues" evidence="1">
    <location>
        <begin position="77"/>
        <end position="88"/>
    </location>
</feature>
<name>A0AAE1B5H2_9GAST</name>
<protein>
    <submittedName>
        <fullName evidence="3">Uncharacterized protein</fullName>
    </submittedName>
</protein>
<keyword evidence="2" id="KW-0472">Membrane</keyword>
<keyword evidence="2" id="KW-0812">Transmembrane</keyword>
<dbReference type="EMBL" id="JAWDGP010000606">
    <property type="protein sequence ID" value="KAK3798972.1"/>
    <property type="molecule type" value="Genomic_DNA"/>
</dbReference>
<feature type="compositionally biased region" description="Acidic residues" evidence="1">
    <location>
        <begin position="464"/>
        <end position="477"/>
    </location>
</feature>
<evidence type="ECO:0000313" key="4">
    <source>
        <dbReference type="Proteomes" id="UP001283361"/>
    </source>
</evidence>
<proteinExistence type="predicted"/>
<evidence type="ECO:0000256" key="1">
    <source>
        <dbReference type="SAM" id="MobiDB-lite"/>
    </source>
</evidence>
<accession>A0AAE1B5H2</accession>
<comment type="caution">
    <text evidence="3">The sequence shown here is derived from an EMBL/GenBank/DDBJ whole genome shotgun (WGS) entry which is preliminary data.</text>
</comment>
<feature type="region of interest" description="Disordered" evidence="1">
    <location>
        <begin position="133"/>
        <end position="163"/>
    </location>
</feature>
<feature type="compositionally biased region" description="Basic and acidic residues" evidence="1">
    <location>
        <begin position="133"/>
        <end position="146"/>
    </location>
</feature>
<organism evidence="3 4">
    <name type="scientific">Elysia crispata</name>
    <name type="common">lettuce slug</name>
    <dbReference type="NCBI Taxonomy" id="231223"/>
    <lineage>
        <taxon>Eukaryota</taxon>
        <taxon>Metazoa</taxon>
        <taxon>Spiralia</taxon>
        <taxon>Lophotrochozoa</taxon>
        <taxon>Mollusca</taxon>
        <taxon>Gastropoda</taxon>
        <taxon>Heterobranchia</taxon>
        <taxon>Euthyneura</taxon>
        <taxon>Panpulmonata</taxon>
        <taxon>Sacoglossa</taxon>
        <taxon>Placobranchoidea</taxon>
        <taxon>Plakobranchidae</taxon>
        <taxon>Elysia</taxon>
    </lineage>
</organism>
<sequence length="496" mass="54407">MSYNLHIPIDDISEADLEADLEEAAQLSKPYNPQAESLADRHPEFQTSLKAYPVPVAVGGYPSRGDHWDKDITPSTGGAGSGGGGGNTWDGKTVLESVGGSGDDAKLSRVSAGKQVSNLELALARDEIQASRDKLLEDRMKEEQRGDASAPSGDKQDGDTEKALPFLLPQTKFKQAGVETSKSDADVAQKRIFVNALKKKQNKKLLESITTTPPPSKDLMKLMSDLKSISTEDDAGEQAAADLKDFADETKIKKYKNIPLKNSDNDQEEDRAYKEKASSDRKKVLPDGETSQIETKDRKGQNANLNDGGAVVGKNAEVILKNKKKGKHQKKDKGIYDKKTQLDNDAVEMMIAMDRQTNKNQTGHFHFVNSGTDVVDLQLSDSDRAWTHGIHGRRDIVAAGAIVMCLGIIVILVSLINLVRRRFIKSARNKRNRNNNRRYRSLGSASETEILRKPQKSLFPAAASDDDQDDGDDDGDDSSTSGEEIVFHQGKIKRSF</sequence>
<keyword evidence="2" id="KW-1133">Transmembrane helix</keyword>
<reference evidence="3" key="1">
    <citation type="journal article" date="2023" name="G3 (Bethesda)">
        <title>A reference genome for the long-term kleptoplast-retaining sea slug Elysia crispata morphotype clarki.</title>
        <authorList>
            <person name="Eastman K.E."/>
            <person name="Pendleton A.L."/>
            <person name="Shaikh M.A."/>
            <person name="Suttiyut T."/>
            <person name="Ogas R."/>
            <person name="Tomko P."/>
            <person name="Gavelis G."/>
            <person name="Widhalm J.R."/>
            <person name="Wisecaver J.H."/>
        </authorList>
    </citation>
    <scope>NUCLEOTIDE SEQUENCE</scope>
    <source>
        <strain evidence="3">ECLA1</strain>
    </source>
</reference>
<evidence type="ECO:0000256" key="2">
    <source>
        <dbReference type="SAM" id="Phobius"/>
    </source>
</evidence>
<feature type="transmembrane region" description="Helical" evidence="2">
    <location>
        <begin position="396"/>
        <end position="419"/>
    </location>
</feature>
<feature type="compositionally biased region" description="Basic and acidic residues" evidence="1">
    <location>
        <begin position="270"/>
        <end position="286"/>
    </location>
</feature>
<feature type="region of interest" description="Disordered" evidence="1">
    <location>
        <begin position="62"/>
        <end position="114"/>
    </location>
</feature>
<evidence type="ECO:0000313" key="3">
    <source>
        <dbReference type="EMBL" id="KAK3798972.1"/>
    </source>
</evidence>
<feature type="region of interest" description="Disordered" evidence="1">
    <location>
        <begin position="255"/>
        <end position="309"/>
    </location>
</feature>
<dbReference type="AlphaFoldDB" id="A0AAE1B5H2"/>
<keyword evidence="4" id="KW-1185">Reference proteome</keyword>
<dbReference type="Proteomes" id="UP001283361">
    <property type="component" value="Unassembled WGS sequence"/>
</dbReference>